<comment type="similarity">
    <text evidence="1">Belongs to the strumpellin family.</text>
</comment>
<dbReference type="Proteomes" id="UP000274756">
    <property type="component" value="Unassembled WGS sequence"/>
</dbReference>
<evidence type="ECO:0000256" key="1">
    <source>
        <dbReference type="ARBA" id="ARBA00006224"/>
    </source>
</evidence>
<dbReference type="GO" id="GO:0140285">
    <property type="term" value="P:endosome fission"/>
    <property type="evidence" value="ECO:0007669"/>
    <property type="project" value="TreeGrafter"/>
</dbReference>
<dbReference type="AlphaFoldDB" id="A0A158Q3Q5"/>
<dbReference type="OrthoDB" id="565118at2759"/>
<reference evidence="2 4" key="2">
    <citation type="submission" date="2018-11" db="EMBL/GenBank/DDBJ databases">
        <authorList>
            <consortium name="Pathogen Informatics"/>
        </authorList>
    </citation>
    <scope>NUCLEOTIDE SEQUENCE [LARGE SCALE GENOMIC DNA]</scope>
</reference>
<dbReference type="GO" id="GO:0051125">
    <property type="term" value="P:regulation of actin nucleation"/>
    <property type="evidence" value="ECO:0007669"/>
    <property type="project" value="TreeGrafter"/>
</dbReference>
<organism evidence="3 5">
    <name type="scientific">Dracunculus medinensis</name>
    <name type="common">Guinea worm</name>
    <dbReference type="NCBI Taxonomy" id="318479"/>
    <lineage>
        <taxon>Eukaryota</taxon>
        <taxon>Metazoa</taxon>
        <taxon>Ecdysozoa</taxon>
        <taxon>Nematoda</taxon>
        <taxon>Chromadorea</taxon>
        <taxon>Rhabditida</taxon>
        <taxon>Spirurina</taxon>
        <taxon>Dracunculoidea</taxon>
        <taxon>Dracunculidae</taxon>
        <taxon>Dracunculus</taxon>
    </lineage>
</organism>
<evidence type="ECO:0000313" key="5">
    <source>
        <dbReference type="WBParaSite" id="DME_0000291601-mRNA-1"/>
    </source>
</evidence>
<dbReference type="EMBL" id="UYYG01000001">
    <property type="protein sequence ID" value="VDN50172.1"/>
    <property type="molecule type" value="Genomic_DNA"/>
</dbReference>
<dbReference type="PANTHER" id="PTHR15691:SF6">
    <property type="entry name" value="WASH COMPLEX SUBUNIT 5"/>
    <property type="match status" value="1"/>
</dbReference>
<protein>
    <submittedName>
        <fullName evidence="5">WASH complex subunit 7</fullName>
    </submittedName>
</protein>
<dbReference type="Pfam" id="PF10266">
    <property type="entry name" value="Strumpellin"/>
    <property type="match status" value="3"/>
</dbReference>
<accession>A0A158Q3Q5</accession>
<keyword evidence="4" id="KW-1185">Reference proteome</keyword>
<name>A0A158Q3Q5_DRAME</name>
<dbReference type="Proteomes" id="UP000038040">
    <property type="component" value="Unplaced"/>
</dbReference>
<dbReference type="GO" id="GO:0030041">
    <property type="term" value="P:actin filament polymerization"/>
    <property type="evidence" value="ECO:0007669"/>
    <property type="project" value="TreeGrafter"/>
</dbReference>
<reference evidence="5" key="1">
    <citation type="submission" date="2016-04" db="UniProtKB">
        <authorList>
            <consortium name="WormBaseParasite"/>
        </authorList>
    </citation>
    <scope>IDENTIFICATION</scope>
</reference>
<dbReference type="GO" id="GO:0007032">
    <property type="term" value="P:endosome organization"/>
    <property type="evidence" value="ECO:0007669"/>
    <property type="project" value="TreeGrafter"/>
</dbReference>
<evidence type="ECO:0000313" key="4">
    <source>
        <dbReference type="Proteomes" id="UP000274756"/>
    </source>
</evidence>
<dbReference type="InterPro" id="IPR019393">
    <property type="entry name" value="WASH_strumpellin"/>
</dbReference>
<evidence type="ECO:0000313" key="3">
    <source>
        <dbReference type="Proteomes" id="UP000038040"/>
    </source>
</evidence>
<evidence type="ECO:0000313" key="2">
    <source>
        <dbReference type="EMBL" id="VDN50172.1"/>
    </source>
</evidence>
<dbReference type="STRING" id="318479.A0A158Q3Q5"/>
<dbReference type="PANTHER" id="PTHR15691">
    <property type="entry name" value="WASH COMPLEX SUBUNIT 5"/>
    <property type="match status" value="1"/>
</dbReference>
<dbReference type="GO" id="GO:0005768">
    <property type="term" value="C:endosome"/>
    <property type="evidence" value="ECO:0007669"/>
    <property type="project" value="TreeGrafter"/>
</dbReference>
<gene>
    <name evidence="2" type="ORF">DME_LOCUS145</name>
</gene>
<dbReference type="GO" id="GO:0071203">
    <property type="term" value="C:WASH complex"/>
    <property type="evidence" value="ECO:0007669"/>
    <property type="project" value="InterPro"/>
</dbReference>
<proteinExistence type="inferred from homology"/>
<dbReference type="WBParaSite" id="DME_0000291601-mRNA-1">
    <property type="protein sequence ID" value="DME_0000291601-mRNA-1"/>
    <property type="gene ID" value="DME_0000291601"/>
</dbReference>
<sequence length="1192" mass="136708">MEEENNLHDIIENGHLILAEIYRLSNSIPIDFVEPTQSKFVSLLIDFSYFDDLSIFDRLNNSDEHAQLEDEFFFTFDRIITQFGSLFDALGQFFARIIELSEDNVFNETSISMRLSKSTHHYYRLQAESLYIAGVILLCLVTKITSGARQRLFIAHYRSNPSNSDHSDLLVDILKTEPTDFDGKLPVKQCFAETMVSLLRNDTLFISENFSKNDYFTNDSFFISRISRIQRSVLTICLFFAPTILHSNSSVMRQIVDAYFADDWVVPLHLGMILNIVNAWEQFKAANSALQQIITIQSVKQIASEHLLKLKEIEFSSAAKISVTNSVYNANTIAIANKHLRWIILHSCIFTIQCSFTMFSSLPPFVKKNSRNVLLLFAMPFAVNWDYLWMIFSKLSSFEHSFKEAYRNSISNKKSSINTLKTEICQHISQIASFFATDIPLQKMKKNTKLSEWFLLVEKKIEELNMEEPETLSIIAHVKKRIEQVSEFHDLISNVAINQHLQRISTLLNDVSHFCTLSEQFLSDVDVASDFSYAWTIIEQWRLEMERMIEKDPLPIRSLFIKIASSIAIAINSVVTPARISAISLCYSRQLEQLLRKILQAVPRSLFILLYQITNLLDPPITSAINKNEMRQFADPDRRYKLAEITYAVSTLSLGISTMQLTCLGSIRIDPSALFLDGIRSELVFEITNAFHAELSSSQDLNTILINLNQRIERLRKAFIYICEHIGLNGSLIWHNETTRIIGYMIEKESNAFLRHVSSLFLSSVGYNFGCLESEVGNAPDYRVKSSYQSISVPIPCTSPILGSATPIHRMFSLFLAASDPRSVKELSSLLFHDFLYSGPRCKFFFCFRMTFYVNSTRMWYDVKTKKLTFSNEFFSEFQAKALSPMALWATNHLACFSLVKHLNELCSMCAKIVVPTLSDIFRELKITEVAPSSSKIFDNVLIKFTPHSTQFGTTISKVCLISNFPNWLNIVWLVQLAVKIRPLCQKNHFGLEIAGYNYYWISFSVTNILYYTIGQLQLLRLGINEVIKKSIIQRVPHMYSALSTFNKSVIADLQMDNELLKADVLKELAELLQRFSIVDPLKEFFIRREAPKFINEILFASFLFFVSKLNAPKRADFIDISAFTVGISCVLTQFQIFDEFFAICNDFLLSIVLNNSNRGNKIAPFIQSLTMIGRYCSFNEKATPDFVLKLF</sequence>